<proteinExistence type="inferred from homology"/>
<feature type="region of interest" description="Disordered" evidence="12">
    <location>
        <begin position="579"/>
        <end position="644"/>
    </location>
</feature>
<feature type="site" description="Interaction with DNA" evidence="11">
    <location>
        <position position="533"/>
    </location>
</feature>
<evidence type="ECO:0000313" key="13">
    <source>
        <dbReference type="EMBL" id="KAF1948842.1"/>
    </source>
</evidence>
<keyword evidence="5" id="KW-0378">Hydrolase</keyword>
<dbReference type="InterPro" id="IPR010347">
    <property type="entry name" value="Tdp1"/>
</dbReference>
<dbReference type="OrthoDB" id="47785at2759"/>
<feature type="active site" description="Nucleophile" evidence="9">
    <location>
        <position position="218"/>
    </location>
</feature>
<evidence type="ECO:0000256" key="12">
    <source>
        <dbReference type="SAM" id="MobiDB-lite"/>
    </source>
</evidence>
<dbReference type="AlphaFoldDB" id="A0A6A5TAZ4"/>
<feature type="binding site" evidence="10">
    <location>
        <position position="220"/>
    </location>
    <ligand>
        <name>substrate</name>
    </ligand>
</feature>
<evidence type="ECO:0000256" key="5">
    <source>
        <dbReference type="ARBA" id="ARBA00022801"/>
    </source>
</evidence>
<keyword evidence="4" id="KW-0227">DNA damage</keyword>
<dbReference type="EMBL" id="ML977047">
    <property type="protein sequence ID" value="KAF1948842.1"/>
    <property type="molecule type" value="Genomic_DNA"/>
</dbReference>
<dbReference type="Gene3D" id="3.30.870.10">
    <property type="entry name" value="Endonuclease Chain A"/>
    <property type="match status" value="2"/>
</dbReference>
<keyword evidence="3" id="KW-0540">Nuclease</keyword>
<reference evidence="13" key="1">
    <citation type="journal article" date="2020" name="Stud. Mycol.">
        <title>101 Dothideomycetes genomes: a test case for predicting lifestyles and emergence of pathogens.</title>
        <authorList>
            <person name="Haridas S."/>
            <person name="Albert R."/>
            <person name="Binder M."/>
            <person name="Bloem J."/>
            <person name="Labutti K."/>
            <person name="Salamov A."/>
            <person name="Andreopoulos B."/>
            <person name="Baker S."/>
            <person name="Barry K."/>
            <person name="Bills G."/>
            <person name="Bluhm B."/>
            <person name="Cannon C."/>
            <person name="Castanera R."/>
            <person name="Culley D."/>
            <person name="Daum C."/>
            <person name="Ezra D."/>
            <person name="Gonzalez J."/>
            <person name="Henrissat B."/>
            <person name="Kuo A."/>
            <person name="Liang C."/>
            <person name="Lipzen A."/>
            <person name="Lutzoni F."/>
            <person name="Magnuson J."/>
            <person name="Mondo S."/>
            <person name="Nolan M."/>
            <person name="Ohm R."/>
            <person name="Pangilinan J."/>
            <person name="Park H.-J."/>
            <person name="Ramirez L."/>
            <person name="Alfaro M."/>
            <person name="Sun H."/>
            <person name="Tritt A."/>
            <person name="Yoshinaga Y."/>
            <person name="Zwiers L.-H."/>
            <person name="Turgeon B."/>
            <person name="Goodwin S."/>
            <person name="Spatafora J."/>
            <person name="Crous P."/>
            <person name="Grigoriev I."/>
        </authorList>
    </citation>
    <scope>NUCLEOTIDE SEQUENCE</scope>
    <source>
        <strain evidence="13">CBS 675.92</strain>
    </source>
</reference>
<evidence type="ECO:0000256" key="9">
    <source>
        <dbReference type="PIRSR" id="PIRSR610347-1"/>
    </source>
</evidence>
<dbReference type="GO" id="GO:0005634">
    <property type="term" value="C:nucleus"/>
    <property type="evidence" value="ECO:0007669"/>
    <property type="project" value="UniProtKB-SubCell"/>
</dbReference>
<dbReference type="CDD" id="cd09123">
    <property type="entry name" value="PLDc_Tdp1_2"/>
    <property type="match status" value="1"/>
</dbReference>
<feature type="region of interest" description="Disordered" evidence="12">
    <location>
        <begin position="399"/>
        <end position="425"/>
    </location>
</feature>
<sequence length="722" mass="80324">MADGYARKRRKVATSEMETEVAATPSGNPRGTSNNGVYRPISPPMLRGRGRSRASSPSPSGAESGLGADAGPHVIKQTLTHPPPTQTRTATPKSVRVPRRGEEDDEERKHYMRYLRSPIQLTRISGLEPAKNVDTLALRDIIGHPLLEECWCFNFLFDIEFLLQHFDPDIRTLVKLNIIHGFWKKEDQSRIALLEAASRHDNVALVPAYMPDPFGTHHSKMMILLRRDGFAQVVIHTANMISRDWGNMTQGVWRSPLLPLKEKTDALVPSSSNGQEDEAYPIGSGERFKVDLLRYLRAYGKRLGGLMKHLVEYDFSSIRAAFLGSAPSRQKPDAARPDIQTSFGWKGLKEILSTIPIKQSSKDQGRKANIVVQVSSIATLGANPTWLEHFQSVLSSHSIATSPPTARQPSRPTIFTKPSSLTRPSNATSTFNIIFPTPSEIRASLDGYGSGSSIHTKIQSTAQQKQLEYVHPLFCHWASTTSLPTPAYSSSSATNTGEAHRGLAAPHIKTYIRFSNQSRKTIDWAMLTSANLSKQAWGEVVNKKDEVWIQSWECGVVVWPALFDGEGEAVMVPVFGRDAPMDKDVDQHEDAGMKEDEIVDEEKDPDETEDENEDEVIDPDETEDEIDPDETEDEIDPDEMKDKAGQDIVVQARKKKTKIANVPEAAPKLEPKPVVGKKGKKTVVGFRMPYNLPLTPYALDEVPWCATLTHAEPDRMGRFWPA</sequence>
<evidence type="ECO:0000256" key="10">
    <source>
        <dbReference type="PIRSR" id="PIRSR610347-2"/>
    </source>
</evidence>
<gene>
    <name evidence="13" type="ORF">CC80DRAFT_295841</name>
</gene>
<feature type="compositionally biased region" description="Basic and acidic residues" evidence="12">
    <location>
        <begin position="579"/>
        <end position="596"/>
    </location>
</feature>
<comment type="similarity">
    <text evidence="2">Belongs to the tyrosyl-DNA phosphodiesterase family.</text>
</comment>
<evidence type="ECO:0000256" key="2">
    <source>
        <dbReference type="ARBA" id="ARBA00010205"/>
    </source>
</evidence>
<feature type="region of interest" description="Disordered" evidence="12">
    <location>
        <begin position="1"/>
        <end position="107"/>
    </location>
</feature>
<dbReference type="CDD" id="cd09194">
    <property type="entry name" value="PLDc_yTdp1_1"/>
    <property type="match status" value="1"/>
</dbReference>
<feature type="active site" description="Proton donor/acceptor" evidence="9">
    <location>
        <position position="507"/>
    </location>
</feature>
<dbReference type="PANTHER" id="PTHR12415:SF0">
    <property type="entry name" value="TYROSYL-DNA PHOSPHODIESTERASE 1"/>
    <property type="match status" value="1"/>
</dbReference>
<organism evidence="13 14">
    <name type="scientific">Byssothecium circinans</name>
    <dbReference type="NCBI Taxonomy" id="147558"/>
    <lineage>
        <taxon>Eukaryota</taxon>
        <taxon>Fungi</taxon>
        <taxon>Dikarya</taxon>
        <taxon>Ascomycota</taxon>
        <taxon>Pezizomycotina</taxon>
        <taxon>Dothideomycetes</taxon>
        <taxon>Pleosporomycetidae</taxon>
        <taxon>Pleosporales</taxon>
        <taxon>Massarineae</taxon>
        <taxon>Massarinaceae</taxon>
        <taxon>Byssothecium</taxon>
    </lineage>
</organism>
<dbReference type="SUPFAM" id="SSF56024">
    <property type="entry name" value="Phospholipase D/nuclease"/>
    <property type="match status" value="2"/>
</dbReference>
<keyword evidence="6" id="KW-0269">Exonuclease</keyword>
<feature type="compositionally biased region" description="Acidic residues" evidence="12">
    <location>
        <begin position="597"/>
        <end position="637"/>
    </location>
</feature>
<comment type="subcellular location">
    <subcellularLocation>
        <location evidence="1">Nucleus</location>
    </subcellularLocation>
</comment>
<dbReference type="Pfam" id="PF06087">
    <property type="entry name" value="Tyr-DNA_phospho"/>
    <property type="match status" value="1"/>
</dbReference>
<keyword evidence="14" id="KW-1185">Reference proteome</keyword>
<feature type="compositionally biased region" description="Low complexity" evidence="12">
    <location>
        <begin position="53"/>
        <end position="65"/>
    </location>
</feature>
<feature type="compositionally biased region" description="Polar residues" evidence="12">
    <location>
        <begin position="25"/>
        <end position="36"/>
    </location>
</feature>
<evidence type="ECO:0000256" key="3">
    <source>
        <dbReference type="ARBA" id="ARBA00022722"/>
    </source>
</evidence>
<protein>
    <submittedName>
        <fullName evidence="13">Phospholipase D/nuclease</fullName>
    </submittedName>
</protein>
<evidence type="ECO:0000256" key="7">
    <source>
        <dbReference type="ARBA" id="ARBA00023204"/>
    </source>
</evidence>
<dbReference type="GO" id="GO:0003690">
    <property type="term" value="F:double-stranded DNA binding"/>
    <property type="evidence" value="ECO:0007669"/>
    <property type="project" value="TreeGrafter"/>
</dbReference>
<dbReference type="GO" id="GO:0003697">
    <property type="term" value="F:single-stranded DNA binding"/>
    <property type="evidence" value="ECO:0007669"/>
    <property type="project" value="TreeGrafter"/>
</dbReference>
<evidence type="ECO:0000256" key="8">
    <source>
        <dbReference type="ARBA" id="ARBA00023242"/>
    </source>
</evidence>
<evidence type="ECO:0000256" key="6">
    <source>
        <dbReference type="ARBA" id="ARBA00022839"/>
    </source>
</evidence>
<dbReference type="FunFam" id="3.30.870.10:FF:000038">
    <property type="entry name" value="Probable tyrosyl-DNA phosphodiesterase"/>
    <property type="match status" value="1"/>
</dbReference>
<evidence type="ECO:0000256" key="1">
    <source>
        <dbReference type="ARBA" id="ARBA00004123"/>
    </source>
</evidence>
<dbReference type="GO" id="GO:0006281">
    <property type="term" value="P:DNA repair"/>
    <property type="evidence" value="ECO:0007669"/>
    <property type="project" value="UniProtKB-KW"/>
</dbReference>
<evidence type="ECO:0000313" key="14">
    <source>
        <dbReference type="Proteomes" id="UP000800035"/>
    </source>
</evidence>
<keyword evidence="8" id="KW-0539">Nucleus</keyword>
<feature type="binding site" evidence="10">
    <location>
        <position position="509"/>
    </location>
    <ligand>
        <name>substrate</name>
    </ligand>
</feature>
<keyword evidence="7" id="KW-0234">DNA repair</keyword>
<dbReference type="GO" id="GO:0004527">
    <property type="term" value="F:exonuclease activity"/>
    <property type="evidence" value="ECO:0007669"/>
    <property type="project" value="UniProtKB-KW"/>
</dbReference>
<dbReference type="Proteomes" id="UP000800035">
    <property type="component" value="Unassembled WGS sequence"/>
</dbReference>
<accession>A0A6A5TAZ4</accession>
<evidence type="ECO:0000256" key="4">
    <source>
        <dbReference type="ARBA" id="ARBA00022763"/>
    </source>
</evidence>
<name>A0A6A5TAZ4_9PLEO</name>
<dbReference type="GO" id="GO:0017005">
    <property type="term" value="F:3'-tyrosyl-DNA phosphodiesterase activity"/>
    <property type="evidence" value="ECO:0007669"/>
    <property type="project" value="TreeGrafter"/>
</dbReference>
<dbReference type="PANTHER" id="PTHR12415">
    <property type="entry name" value="TYROSYL-DNA PHOSPHODIESTERASE 1"/>
    <property type="match status" value="1"/>
</dbReference>
<evidence type="ECO:0000256" key="11">
    <source>
        <dbReference type="PIRSR" id="PIRSR610347-3"/>
    </source>
</evidence>